<dbReference type="Pfam" id="PF00104">
    <property type="entry name" value="Hormone_recep"/>
    <property type="match status" value="1"/>
</dbReference>
<keyword evidence="1" id="KW-0805">Transcription regulation</keyword>
<evidence type="ECO:0000256" key="3">
    <source>
        <dbReference type="ARBA" id="ARBA00023170"/>
    </source>
</evidence>
<evidence type="ECO:0000256" key="2">
    <source>
        <dbReference type="ARBA" id="ARBA00023163"/>
    </source>
</evidence>
<organism evidence="5 6">
    <name type="scientific">Acrobeloides nanus</name>
    <dbReference type="NCBI Taxonomy" id="290746"/>
    <lineage>
        <taxon>Eukaryota</taxon>
        <taxon>Metazoa</taxon>
        <taxon>Ecdysozoa</taxon>
        <taxon>Nematoda</taxon>
        <taxon>Chromadorea</taxon>
        <taxon>Rhabditida</taxon>
        <taxon>Tylenchina</taxon>
        <taxon>Cephalobomorpha</taxon>
        <taxon>Cephaloboidea</taxon>
        <taxon>Cephalobidae</taxon>
        <taxon>Acrobeloides</taxon>
    </lineage>
</organism>
<dbReference type="PANTHER" id="PTHR47630">
    <property type="entry name" value="NUCLEAR HORMONE RECEPTOR FAMILY-RELATED-RELATED"/>
    <property type="match status" value="1"/>
</dbReference>
<keyword evidence="2" id="KW-0804">Transcription</keyword>
<accession>A0A914DTJ7</accession>
<sequence length="332" mass="38652">MKRCCVTNYTIKKTRDTNLALGALNIIPQYNASDTVSIVKFFVLIERLCDLYTDYEHSHFSKEFENKCSVDVTKSIAILEPKRISHRSLLDWEAKFYVKSELIRRLDWEAKFYVKSELIRRVWCRNTTAYFDWASHIPEIKQLDLKDRELLLIHRCSVVNWIMHGYKSASQTINGVVFNGGSYFPADKKEWKNIDKDLLLYGNLIICMMDEFVEPARKMKLTEAEYTLLRVICLLAPVPGLSAAAQKIITMTRSRCVEVLSELVNKTFSHMNDLEKLDRMSKLMSLTVSAEKAGEIEDDFMNFMQLFNISQIRGTLPFDIHIRKYNSGLNFH</sequence>
<dbReference type="AlphaFoldDB" id="A0A914DTJ7"/>
<dbReference type="SUPFAM" id="SSF48508">
    <property type="entry name" value="Nuclear receptor ligand-binding domain"/>
    <property type="match status" value="1"/>
</dbReference>
<evidence type="ECO:0000259" key="4">
    <source>
        <dbReference type="PROSITE" id="PS51843"/>
    </source>
</evidence>
<dbReference type="Proteomes" id="UP000887540">
    <property type="component" value="Unplaced"/>
</dbReference>
<dbReference type="Gene3D" id="1.10.565.10">
    <property type="entry name" value="Retinoid X Receptor"/>
    <property type="match status" value="1"/>
</dbReference>
<evidence type="ECO:0000256" key="1">
    <source>
        <dbReference type="ARBA" id="ARBA00023015"/>
    </source>
</evidence>
<dbReference type="InterPro" id="IPR035500">
    <property type="entry name" value="NHR-like_dom_sf"/>
</dbReference>
<dbReference type="PROSITE" id="PS51843">
    <property type="entry name" value="NR_LBD"/>
    <property type="match status" value="1"/>
</dbReference>
<dbReference type="WBParaSite" id="ACRNAN_scaffold3711.g27214.t1">
    <property type="protein sequence ID" value="ACRNAN_scaffold3711.g27214.t1"/>
    <property type="gene ID" value="ACRNAN_scaffold3711.g27214"/>
</dbReference>
<dbReference type="InterPro" id="IPR052499">
    <property type="entry name" value="C.elegans_NHRs"/>
</dbReference>
<evidence type="ECO:0000313" key="5">
    <source>
        <dbReference type="Proteomes" id="UP000887540"/>
    </source>
</evidence>
<dbReference type="InterPro" id="IPR000536">
    <property type="entry name" value="Nucl_hrmn_rcpt_lig-bd"/>
</dbReference>
<dbReference type="PANTHER" id="PTHR47630:SF7">
    <property type="entry name" value="NUCLEAR HORMONE RECEPTOR FAMILY"/>
    <property type="match status" value="1"/>
</dbReference>
<proteinExistence type="predicted"/>
<keyword evidence="5" id="KW-1185">Reference proteome</keyword>
<reference evidence="6" key="1">
    <citation type="submission" date="2022-11" db="UniProtKB">
        <authorList>
            <consortium name="WormBaseParasite"/>
        </authorList>
    </citation>
    <scope>IDENTIFICATION</scope>
</reference>
<dbReference type="SMART" id="SM00430">
    <property type="entry name" value="HOLI"/>
    <property type="match status" value="1"/>
</dbReference>
<keyword evidence="3" id="KW-0675">Receptor</keyword>
<evidence type="ECO:0000313" key="6">
    <source>
        <dbReference type="WBParaSite" id="ACRNAN_scaffold3711.g27214.t1"/>
    </source>
</evidence>
<name>A0A914DTJ7_9BILA</name>
<feature type="domain" description="NR LBD" evidence="4">
    <location>
        <begin position="85"/>
        <end position="323"/>
    </location>
</feature>
<protein>
    <submittedName>
        <fullName evidence="6">NR LBD domain-containing protein</fullName>
    </submittedName>
</protein>